<name>A0AAE3ZV74_9ACTN</name>
<reference evidence="2 3" key="1">
    <citation type="submission" date="2023-07" db="EMBL/GenBank/DDBJ databases">
        <title>Sequencing the genomes of 1000 actinobacteria strains.</title>
        <authorList>
            <person name="Klenk H.-P."/>
        </authorList>
    </citation>
    <scope>NUCLEOTIDE SEQUENCE [LARGE SCALE GENOMIC DNA]</scope>
    <source>
        <strain evidence="2 3">DSM 44711</strain>
    </source>
</reference>
<proteinExistence type="predicted"/>
<accession>A0AAE3ZV74</accession>
<dbReference type="Proteomes" id="UP001183629">
    <property type="component" value="Unassembled WGS sequence"/>
</dbReference>
<evidence type="ECO:0000313" key="2">
    <source>
        <dbReference type="EMBL" id="MDR7325280.1"/>
    </source>
</evidence>
<sequence length="196" mass="20658">MIELDVAPERHPDGDGGWLAFQRRRLGAYPLVFLVVVFVAGVVVGGGGVYYAGVLRPRIAAAQAAEEVRAAAPQLLIARDPNFFETTPAENAIRASSRIIVSNTGQSDVVVHAVSARSGSIRMTTDVEKPRWLQPGGTAALDVTILFDCAAGAPVPPSTRVLVETADGTRSEIDSAVDLASADWPTTYLTTCKKAG</sequence>
<dbReference type="EMBL" id="JAVDYC010000001">
    <property type="protein sequence ID" value="MDR7325280.1"/>
    <property type="molecule type" value="Genomic_DNA"/>
</dbReference>
<keyword evidence="3" id="KW-1185">Reference proteome</keyword>
<comment type="caution">
    <text evidence="2">The sequence shown here is derived from an EMBL/GenBank/DDBJ whole genome shotgun (WGS) entry which is preliminary data.</text>
</comment>
<dbReference type="AlphaFoldDB" id="A0AAE3ZV74"/>
<keyword evidence="1" id="KW-1133">Transmembrane helix</keyword>
<keyword evidence="1" id="KW-0472">Membrane</keyword>
<feature type="transmembrane region" description="Helical" evidence="1">
    <location>
        <begin position="28"/>
        <end position="52"/>
    </location>
</feature>
<organism evidence="2 3">
    <name type="scientific">Catenuloplanes niger</name>
    <dbReference type="NCBI Taxonomy" id="587534"/>
    <lineage>
        <taxon>Bacteria</taxon>
        <taxon>Bacillati</taxon>
        <taxon>Actinomycetota</taxon>
        <taxon>Actinomycetes</taxon>
        <taxon>Micromonosporales</taxon>
        <taxon>Micromonosporaceae</taxon>
        <taxon>Catenuloplanes</taxon>
    </lineage>
</organism>
<gene>
    <name evidence="2" type="ORF">J2S44_005530</name>
</gene>
<evidence type="ECO:0000313" key="3">
    <source>
        <dbReference type="Proteomes" id="UP001183629"/>
    </source>
</evidence>
<protein>
    <submittedName>
        <fullName evidence="2">Uncharacterized protein</fullName>
    </submittedName>
</protein>
<evidence type="ECO:0000256" key="1">
    <source>
        <dbReference type="SAM" id="Phobius"/>
    </source>
</evidence>
<keyword evidence="1" id="KW-0812">Transmembrane</keyword>
<dbReference type="RefSeq" id="WP_310419869.1">
    <property type="nucleotide sequence ID" value="NZ_JAVDYC010000001.1"/>
</dbReference>